<gene>
    <name evidence="1" type="ORF">EVA_07937</name>
</gene>
<name>J9GU65_9ZZZZ</name>
<dbReference type="InterPro" id="IPR027417">
    <property type="entry name" value="P-loop_NTPase"/>
</dbReference>
<feature type="non-terminal residue" evidence="1">
    <location>
        <position position="433"/>
    </location>
</feature>
<protein>
    <recommendedName>
        <fullName evidence="2">BREX system P-loop protein BrxC</fullName>
    </recommendedName>
</protein>
<dbReference type="EMBL" id="AMCI01001975">
    <property type="protein sequence ID" value="EJX03955.1"/>
    <property type="molecule type" value="Genomic_DNA"/>
</dbReference>
<sequence>MAKIKDILSIQLEDDIKSVIDLNSQSEENILEELNGFILTESLAKHLSDFCDIYRSGTKQPGLWLSGFYGSGKSYFAKMVGLLLDNRNILGTPMRERFLPKLQGLSDADILENSIDSIGRTVNHVVLFDSAKEHGEHGISYMMKAAFLRSLGFADNQIGFWEYDLFINGQYNTFTQKVEESVGLSWLEARKSMTKVVKALKAGLAALGIDNENYLETKKLIEERIQNYDANKLRADLQRFLDLEHDVRIVFMIDEVSEAITQHKINLLDLEGMAEALADSGQRIWTIAIAQQRLDDVINSANVDKNKLTKIRDRFKNHIDIKAEEVETIIRHRLLAKNEEGEQQLKQYFEKNSGMLGDLTNINATNLKKTDSAQTYADYYPFFEHQFKMLQYFLFGTQTTVKTQIGTRGMLLSAFDILKKEAVKEEDVTTHVN</sequence>
<reference evidence="1" key="1">
    <citation type="journal article" date="2012" name="PLoS ONE">
        <title>Gene sets for utilization of primary and secondary nutrition supplies in the distal gut of endangered iberian lynx.</title>
        <authorList>
            <person name="Alcaide M."/>
            <person name="Messina E."/>
            <person name="Richter M."/>
            <person name="Bargiela R."/>
            <person name="Peplies J."/>
            <person name="Huws S.A."/>
            <person name="Newbold C.J."/>
            <person name="Golyshin P.N."/>
            <person name="Simon M.A."/>
            <person name="Lopez G."/>
            <person name="Yakimov M.M."/>
            <person name="Ferrer M."/>
        </authorList>
    </citation>
    <scope>NUCLEOTIDE SEQUENCE</scope>
</reference>
<organism evidence="1">
    <name type="scientific">gut metagenome</name>
    <dbReference type="NCBI Taxonomy" id="749906"/>
    <lineage>
        <taxon>unclassified sequences</taxon>
        <taxon>metagenomes</taxon>
        <taxon>organismal metagenomes</taxon>
    </lineage>
</organism>
<comment type="caution">
    <text evidence="1">The sequence shown here is derived from an EMBL/GenBank/DDBJ whole genome shotgun (WGS) entry which is preliminary data.</text>
</comment>
<dbReference type="SUPFAM" id="SSF52540">
    <property type="entry name" value="P-loop containing nucleoside triphosphate hydrolases"/>
    <property type="match status" value="1"/>
</dbReference>
<accession>J9GU65</accession>
<evidence type="ECO:0000313" key="1">
    <source>
        <dbReference type="EMBL" id="EJX03955.1"/>
    </source>
</evidence>
<evidence type="ECO:0008006" key="2">
    <source>
        <dbReference type="Google" id="ProtNLM"/>
    </source>
</evidence>
<proteinExistence type="predicted"/>
<dbReference type="AlphaFoldDB" id="J9GU65"/>